<organism evidence="1 2">
    <name type="scientific">Gossypium tomentosum</name>
    <name type="common">Hawaiian cotton</name>
    <name type="synonym">Gossypium sandvicense</name>
    <dbReference type="NCBI Taxonomy" id="34277"/>
    <lineage>
        <taxon>Eukaryota</taxon>
        <taxon>Viridiplantae</taxon>
        <taxon>Streptophyta</taxon>
        <taxon>Embryophyta</taxon>
        <taxon>Tracheophyta</taxon>
        <taxon>Spermatophyta</taxon>
        <taxon>Magnoliopsida</taxon>
        <taxon>eudicotyledons</taxon>
        <taxon>Gunneridae</taxon>
        <taxon>Pentapetalae</taxon>
        <taxon>rosids</taxon>
        <taxon>malvids</taxon>
        <taxon>Malvales</taxon>
        <taxon>Malvaceae</taxon>
        <taxon>Malvoideae</taxon>
        <taxon>Gossypium</taxon>
    </lineage>
</organism>
<keyword evidence="2" id="KW-1185">Reference proteome</keyword>
<accession>A0A5D2NV42</accession>
<dbReference type="Proteomes" id="UP000322667">
    <property type="component" value="Chromosome A10"/>
</dbReference>
<name>A0A5D2NV42_GOSTO</name>
<evidence type="ECO:0000313" key="1">
    <source>
        <dbReference type="EMBL" id="TYI07862.1"/>
    </source>
</evidence>
<dbReference type="EMBL" id="CM017619">
    <property type="protein sequence ID" value="TYI07862.1"/>
    <property type="molecule type" value="Genomic_DNA"/>
</dbReference>
<proteinExistence type="predicted"/>
<dbReference type="AlphaFoldDB" id="A0A5D2NV42"/>
<reference evidence="1 2" key="1">
    <citation type="submission" date="2019-07" db="EMBL/GenBank/DDBJ databases">
        <title>WGS assembly of Gossypium tomentosum.</title>
        <authorList>
            <person name="Chen Z.J."/>
            <person name="Sreedasyam A."/>
            <person name="Ando A."/>
            <person name="Song Q."/>
            <person name="De L."/>
            <person name="Hulse-Kemp A."/>
            <person name="Ding M."/>
            <person name="Ye W."/>
            <person name="Kirkbride R."/>
            <person name="Jenkins J."/>
            <person name="Plott C."/>
            <person name="Lovell J."/>
            <person name="Lin Y.-M."/>
            <person name="Vaughn R."/>
            <person name="Liu B."/>
            <person name="Li W."/>
            <person name="Simpson S."/>
            <person name="Scheffler B."/>
            <person name="Saski C."/>
            <person name="Grover C."/>
            <person name="Hu G."/>
            <person name="Conover J."/>
            <person name="Carlson J."/>
            <person name="Shu S."/>
            <person name="Boston L."/>
            <person name="Williams M."/>
            <person name="Peterson D."/>
            <person name="Mcgee K."/>
            <person name="Jones D."/>
            <person name="Wendel J."/>
            <person name="Stelly D."/>
            <person name="Grimwood J."/>
            <person name="Schmutz J."/>
        </authorList>
    </citation>
    <scope>NUCLEOTIDE SEQUENCE [LARGE SCALE GENOMIC DNA]</scope>
    <source>
        <strain evidence="1">7179.01</strain>
    </source>
</reference>
<sequence length="73" mass="8524">MKYSSSPTGQRRKIKEKPSFLCPKDFCYKTVFKTCFKLVLFGNNESHYNDEPLMLRREIEQSPCGDVVASRSR</sequence>
<evidence type="ECO:0000313" key="2">
    <source>
        <dbReference type="Proteomes" id="UP000322667"/>
    </source>
</evidence>
<protein>
    <submittedName>
        <fullName evidence="1">Uncharacterized protein</fullName>
    </submittedName>
</protein>
<gene>
    <name evidence="1" type="ORF">ES332_A10G255300v1</name>
</gene>